<dbReference type="GO" id="GO:0009055">
    <property type="term" value="F:electron transfer activity"/>
    <property type="evidence" value="ECO:0007669"/>
    <property type="project" value="InterPro"/>
</dbReference>
<dbReference type="AlphaFoldDB" id="A0A328AAZ7"/>
<comment type="caution">
    <text evidence="7">The sequence shown here is derived from an EMBL/GenBank/DDBJ whole genome shotgun (WGS) entry which is preliminary data.</text>
</comment>
<evidence type="ECO:0000259" key="6">
    <source>
        <dbReference type="PROSITE" id="PS51007"/>
    </source>
</evidence>
<evidence type="ECO:0000256" key="5">
    <source>
        <dbReference type="SAM" id="SignalP"/>
    </source>
</evidence>
<dbReference type="PANTHER" id="PTHR30600">
    <property type="entry name" value="CYTOCHROME C PEROXIDASE-RELATED"/>
    <property type="match status" value="1"/>
</dbReference>
<organism evidence="7 8">
    <name type="scientific">Phenylobacterium soli</name>
    <dbReference type="NCBI Taxonomy" id="2170551"/>
    <lineage>
        <taxon>Bacteria</taxon>
        <taxon>Pseudomonadati</taxon>
        <taxon>Pseudomonadota</taxon>
        <taxon>Alphaproteobacteria</taxon>
        <taxon>Caulobacterales</taxon>
        <taxon>Caulobacteraceae</taxon>
        <taxon>Phenylobacterium</taxon>
    </lineage>
</organism>
<evidence type="ECO:0000256" key="4">
    <source>
        <dbReference type="PROSITE-ProRule" id="PRU00433"/>
    </source>
</evidence>
<keyword evidence="2 4" id="KW-0479">Metal-binding</keyword>
<dbReference type="InterPro" id="IPR036909">
    <property type="entry name" value="Cyt_c-like_dom_sf"/>
</dbReference>
<feature type="chain" id="PRO_5016345992" description="Cytochrome c domain-containing protein" evidence="5">
    <location>
        <begin position="25"/>
        <end position="536"/>
    </location>
</feature>
<dbReference type="GO" id="GO:0046872">
    <property type="term" value="F:metal ion binding"/>
    <property type="evidence" value="ECO:0007669"/>
    <property type="project" value="UniProtKB-KW"/>
</dbReference>
<evidence type="ECO:0000313" key="8">
    <source>
        <dbReference type="Proteomes" id="UP000249254"/>
    </source>
</evidence>
<dbReference type="PROSITE" id="PS51007">
    <property type="entry name" value="CYTC"/>
    <property type="match status" value="1"/>
</dbReference>
<evidence type="ECO:0000256" key="3">
    <source>
        <dbReference type="ARBA" id="ARBA00023004"/>
    </source>
</evidence>
<proteinExistence type="predicted"/>
<evidence type="ECO:0000256" key="2">
    <source>
        <dbReference type="ARBA" id="ARBA00022723"/>
    </source>
</evidence>
<reference evidence="8" key="1">
    <citation type="submission" date="2018-05" db="EMBL/GenBank/DDBJ databases">
        <authorList>
            <person name="Li X."/>
        </authorList>
    </citation>
    <scope>NUCLEOTIDE SEQUENCE [LARGE SCALE GENOMIC DNA]</scope>
    <source>
        <strain evidence="8">LX32</strain>
    </source>
</reference>
<dbReference type="Gene3D" id="1.10.760.10">
    <property type="entry name" value="Cytochrome c-like domain"/>
    <property type="match status" value="1"/>
</dbReference>
<keyword evidence="3 4" id="KW-0408">Iron</keyword>
<gene>
    <name evidence="7" type="ORF">DJ017_18330</name>
</gene>
<keyword evidence="1 4" id="KW-0349">Heme</keyword>
<dbReference type="GO" id="GO:0020037">
    <property type="term" value="F:heme binding"/>
    <property type="evidence" value="ECO:0007669"/>
    <property type="project" value="InterPro"/>
</dbReference>
<feature type="domain" description="Cytochrome c" evidence="6">
    <location>
        <begin position="373"/>
        <end position="536"/>
    </location>
</feature>
<accession>A0A328AAZ7</accession>
<keyword evidence="8" id="KW-1185">Reference proteome</keyword>
<dbReference type="PANTHER" id="PTHR30600:SF9">
    <property type="entry name" value="BLR7738 PROTEIN"/>
    <property type="match status" value="1"/>
</dbReference>
<protein>
    <recommendedName>
        <fullName evidence="6">Cytochrome c domain-containing protein</fullName>
    </recommendedName>
</protein>
<evidence type="ECO:0000256" key="1">
    <source>
        <dbReference type="ARBA" id="ARBA00022617"/>
    </source>
</evidence>
<name>A0A328AAZ7_9CAUL</name>
<sequence>MRRRPTLALGLALAAATVGAGALAAAKRSAMPGHVPAQRAQAQTALRREADEVTTSQRDALYAAASTWRAPGDETPLPAFAGFANAAGSFALVNAGGPVETRGHPFFQAIGANGRACVTCHQPADGMSVSTASIQARWQALGAKDPLFAAIDGSNCPSLPQAKASSHSLLLNRGLFRIFLPWPPRAKNGTKVEPEFTIEVVRDPTGCNLDATYGLKSANPMVSVFRRPRPVMNFKYVTSVDGFVNVKTGMPFDRDPETGQRVSMELMADAREPTLKSQAIEAAITHLQAPAPPSPAELAAIVAFEQGLYGAQGVSTGAGVLDEAGLDGLGPHALEKAPAGRLGDNTHEPVFGRFEAWRDGGAGGTAAQRAFRASVARGADIYMNRTFWISDVSNLNSVGLGNPLKRTCSTCHNAAMTGMDLAPGWMDLGVANKPWADPRPDLPLFRIVCRPDADPHPYLGRVILTHDPGRALITGKCADVGSITMQQMRGLAARAPYFSNGSARSLAELVEFYNRRFQIRFTAREKQDLVNFLGVL</sequence>
<evidence type="ECO:0000313" key="7">
    <source>
        <dbReference type="EMBL" id="RAK51781.1"/>
    </source>
</evidence>
<keyword evidence="5" id="KW-0732">Signal</keyword>
<dbReference type="GO" id="GO:0004130">
    <property type="term" value="F:cytochrome-c peroxidase activity"/>
    <property type="evidence" value="ECO:0007669"/>
    <property type="project" value="TreeGrafter"/>
</dbReference>
<feature type="signal peptide" evidence="5">
    <location>
        <begin position="1"/>
        <end position="24"/>
    </location>
</feature>
<dbReference type="RefSeq" id="WP_111530343.1">
    <property type="nucleotide sequence ID" value="NZ_JBHRSG010000003.1"/>
</dbReference>
<dbReference type="InterPro" id="IPR051395">
    <property type="entry name" value="Cytochrome_c_Peroxidase/MauG"/>
</dbReference>
<dbReference type="Proteomes" id="UP000249254">
    <property type="component" value="Unassembled WGS sequence"/>
</dbReference>
<dbReference type="EMBL" id="QFYQ01000002">
    <property type="protein sequence ID" value="RAK51781.1"/>
    <property type="molecule type" value="Genomic_DNA"/>
</dbReference>
<dbReference type="InterPro" id="IPR009056">
    <property type="entry name" value="Cyt_c-like_dom"/>
</dbReference>
<dbReference type="SUPFAM" id="SSF46626">
    <property type="entry name" value="Cytochrome c"/>
    <property type="match status" value="1"/>
</dbReference>
<dbReference type="OrthoDB" id="9805202at2"/>